<name>A0A5C4V5T9_9ACTN</name>
<evidence type="ECO:0000313" key="2">
    <source>
        <dbReference type="Proteomes" id="UP000311713"/>
    </source>
</evidence>
<proteinExistence type="predicted"/>
<evidence type="ECO:0000313" key="1">
    <source>
        <dbReference type="EMBL" id="TNM31138.1"/>
    </source>
</evidence>
<reference evidence="1 2" key="1">
    <citation type="submission" date="2019-06" db="EMBL/GenBank/DDBJ databases">
        <title>Draft genome of Streptomyces sedi sp. JCM16909.</title>
        <authorList>
            <person name="Klykleung N."/>
            <person name="Tanasupawat S."/>
            <person name="Kudo T."/>
            <person name="Yuki M."/>
            <person name="Ohkuma M."/>
        </authorList>
    </citation>
    <scope>NUCLEOTIDE SEQUENCE [LARGE SCALE GENOMIC DNA]</scope>
    <source>
        <strain evidence="1 2">JCM 16909</strain>
    </source>
</reference>
<organism evidence="1 2">
    <name type="scientific">Streptomyces sedi</name>
    <dbReference type="NCBI Taxonomy" id="555059"/>
    <lineage>
        <taxon>Bacteria</taxon>
        <taxon>Bacillati</taxon>
        <taxon>Actinomycetota</taxon>
        <taxon>Actinomycetes</taxon>
        <taxon>Kitasatosporales</taxon>
        <taxon>Streptomycetaceae</taxon>
        <taxon>Streptomyces</taxon>
    </lineage>
</organism>
<dbReference type="EMBL" id="VDGT01000006">
    <property type="protein sequence ID" value="TNM31138.1"/>
    <property type="molecule type" value="Genomic_DNA"/>
</dbReference>
<comment type="caution">
    <text evidence="1">The sequence shown here is derived from an EMBL/GenBank/DDBJ whole genome shotgun (WGS) entry which is preliminary data.</text>
</comment>
<dbReference type="RefSeq" id="WP_139643590.1">
    <property type="nucleotide sequence ID" value="NZ_BAAAZS010000074.1"/>
</dbReference>
<dbReference type="Pfam" id="PF22742">
    <property type="entry name" value="PspAB"/>
    <property type="match status" value="1"/>
</dbReference>
<dbReference type="OrthoDB" id="159886at2"/>
<sequence length="197" mass="21152">MGFLDAILGRRKPVKPDLDQLFAVPSAAVTLAAGGGFTPTGAGSVCFASVEGGAFARLRDEVHELLDADLDPGGGGGHPVEFSRDDYGYSWLLARHPAEELTALVNDLHAVNTLMRDGGFGPQLLCSLVGFRDAEGRSLALVYLYKRGTFYPFAPLPGAAERRDNGLELRVRALLADDLRVEEDLGRWFPVWGAPGL</sequence>
<dbReference type="Proteomes" id="UP000311713">
    <property type="component" value="Unassembled WGS sequence"/>
</dbReference>
<accession>A0A5C4V5T9</accession>
<keyword evidence="2" id="KW-1185">Reference proteome</keyword>
<gene>
    <name evidence="1" type="ORF">FH715_10655</name>
</gene>
<protein>
    <submittedName>
        <fullName evidence="1">Uncharacterized protein</fullName>
    </submittedName>
</protein>
<dbReference type="AlphaFoldDB" id="A0A5C4V5T9"/>
<dbReference type="InterPro" id="IPR054383">
    <property type="entry name" value="PspAB-like"/>
</dbReference>